<dbReference type="PANTHER" id="PTHR11216">
    <property type="entry name" value="EH DOMAIN"/>
    <property type="match status" value="1"/>
</dbReference>
<dbReference type="SUPFAM" id="SSF47473">
    <property type="entry name" value="EF-hand"/>
    <property type="match status" value="1"/>
</dbReference>
<gene>
    <name evidence="4" type="ORF">SMN809_LOCUS12327</name>
    <name evidence="5" type="ORF">UXM345_LOCUS17111</name>
    <name evidence="3" type="ORF">XDN619_LOCUS25463</name>
</gene>
<evidence type="ECO:0000259" key="1">
    <source>
        <dbReference type="PROSITE" id="PS50031"/>
    </source>
</evidence>
<feature type="domain" description="EH" evidence="1">
    <location>
        <begin position="11"/>
        <end position="94"/>
    </location>
</feature>
<dbReference type="AlphaFoldDB" id="A0A816WCX2"/>
<reference evidence="3" key="1">
    <citation type="submission" date="2021-02" db="EMBL/GenBank/DDBJ databases">
        <authorList>
            <person name="Nowell W R."/>
        </authorList>
    </citation>
    <scope>NUCLEOTIDE SEQUENCE</scope>
</reference>
<dbReference type="PROSITE" id="PS50031">
    <property type="entry name" value="EH"/>
    <property type="match status" value="2"/>
</dbReference>
<dbReference type="InterPro" id="IPR000261">
    <property type="entry name" value="EH_dom"/>
</dbReference>
<proteinExistence type="predicted"/>
<organism evidence="3 6">
    <name type="scientific">Rotaria magnacalcarata</name>
    <dbReference type="NCBI Taxonomy" id="392030"/>
    <lineage>
        <taxon>Eukaryota</taxon>
        <taxon>Metazoa</taxon>
        <taxon>Spiralia</taxon>
        <taxon>Gnathifera</taxon>
        <taxon>Rotifera</taxon>
        <taxon>Eurotatoria</taxon>
        <taxon>Bdelloidea</taxon>
        <taxon>Philodinida</taxon>
        <taxon>Philodinidae</taxon>
        <taxon>Rotaria</taxon>
    </lineage>
</organism>
<dbReference type="Pfam" id="PF12763">
    <property type="entry name" value="EH"/>
    <property type="match status" value="1"/>
</dbReference>
<dbReference type="GO" id="GO:0005737">
    <property type="term" value="C:cytoplasm"/>
    <property type="evidence" value="ECO:0007669"/>
    <property type="project" value="TreeGrafter"/>
</dbReference>
<dbReference type="PROSITE" id="PS50222">
    <property type="entry name" value="EF_HAND_2"/>
    <property type="match status" value="1"/>
</dbReference>
<dbReference type="GO" id="GO:0042734">
    <property type="term" value="C:presynaptic membrane"/>
    <property type="evidence" value="ECO:0007669"/>
    <property type="project" value="TreeGrafter"/>
</dbReference>
<dbReference type="CDD" id="cd00052">
    <property type="entry name" value="EH"/>
    <property type="match status" value="1"/>
</dbReference>
<dbReference type="EMBL" id="CAJOBF010002192">
    <property type="protein sequence ID" value="CAF4016724.1"/>
    <property type="molecule type" value="Genomic_DNA"/>
</dbReference>
<evidence type="ECO:0000313" key="5">
    <source>
        <dbReference type="EMBL" id="CAF4016724.1"/>
    </source>
</evidence>
<sequence>MAGDWRISADDRVKYDSYFQQCSPIQGFVSGDRARSFFIKSNLPGDILRKIWDLSDITADGRLDKREFTIACHLIASQVQKKVPLPQTLPPTLLSDAIAITANGMPNPMPAFPLPIIGAFNNWSAPITPLVSGPPIKTVVVPPAPLTAAVRSKYLQKFHSLVDVTKTNGFMTGLQARNILQQSGLSQTLLHQIW</sequence>
<name>A0A816WCX2_9BILA</name>
<dbReference type="GO" id="GO:0005509">
    <property type="term" value="F:calcium ion binding"/>
    <property type="evidence" value="ECO:0007669"/>
    <property type="project" value="InterPro"/>
</dbReference>
<evidence type="ECO:0000259" key="2">
    <source>
        <dbReference type="PROSITE" id="PS50222"/>
    </source>
</evidence>
<dbReference type="GO" id="GO:0097708">
    <property type="term" value="C:intracellular vesicle"/>
    <property type="evidence" value="ECO:0007669"/>
    <property type="project" value="TreeGrafter"/>
</dbReference>
<protein>
    <submittedName>
        <fullName evidence="3">Uncharacterized protein</fullName>
    </submittedName>
</protein>
<dbReference type="SMART" id="SM00027">
    <property type="entry name" value="EH"/>
    <property type="match status" value="1"/>
</dbReference>
<evidence type="ECO:0000313" key="6">
    <source>
        <dbReference type="Proteomes" id="UP000663887"/>
    </source>
</evidence>
<dbReference type="InterPro" id="IPR002048">
    <property type="entry name" value="EF_hand_dom"/>
</dbReference>
<dbReference type="EMBL" id="CAJNRG010011762">
    <property type="protein sequence ID" value="CAF2134733.1"/>
    <property type="molecule type" value="Genomic_DNA"/>
</dbReference>
<dbReference type="Proteomes" id="UP000676336">
    <property type="component" value="Unassembled WGS sequence"/>
</dbReference>
<feature type="domain" description="EH" evidence="1">
    <location>
        <begin position="150"/>
        <end position="194"/>
    </location>
</feature>
<dbReference type="EMBL" id="CAJOBI010004638">
    <property type="protein sequence ID" value="CAF4008237.1"/>
    <property type="molecule type" value="Genomic_DNA"/>
</dbReference>
<evidence type="ECO:0000313" key="3">
    <source>
        <dbReference type="EMBL" id="CAF2134733.1"/>
    </source>
</evidence>
<dbReference type="Proteomes" id="UP000663887">
    <property type="component" value="Unassembled WGS sequence"/>
</dbReference>
<comment type="caution">
    <text evidence="3">The sequence shown here is derived from an EMBL/GenBank/DDBJ whole genome shotgun (WGS) entry which is preliminary data.</text>
</comment>
<dbReference type="GO" id="GO:0150007">
    <property type="term" value="P:clathrin-dependent synaptic vesicle endocytosis"/>
    <property type="evidence" value="ECO:0007669"/>
    <property type="project" value="TreeGrafter"/>
</dbReference>
<accession>A0A816WCX2</accession>
<dbReference type="GO" id="GO:0060090">
    <property type="term" value="F:molecular adaptor activity"/>
    <property type="evidence" value="ECO:0007669"/>
    <property type="project" value="TreeGrafter"/>
</dbReference>
<dbReference type="PANTHER" id="PTHR11216:SF170">
    <property type="entry name" value="DYNAMIN ASSOCIATED PROTEIN 160, ISOFORM D"/>
    <property type="match status" value="1"/>
</dbReference>
<evidence type="ECO:0000313" key="4">
    <source>
        <dbReference type="EMBL" id="CAF4008237.1"/>
    </source>
</evidence>
<feature type="domain" description="EF-hand" evidence="2">
    <location>
        <begin position="43"/>
        <end position="78"/>
    </location>
</feature>
<dbReference type="Proteomes" id="UP000663842">
    <property type="component" value="Unassembled WGS sequence"/>
</dbReference>
<dbReference type="InterPro" id="IPR011992">
    <property type="entry name" value="EF-hand-dom_pair"/>
</dbReference>
<dbReference type="Gene3D" id="1.10.238.10">
    <property type="entry name" value="EF-hand"/>
    <property type="match status" value="2"/>
</dbReference>